<dbReference type="InterPro" id="IPR019861">
    <property type="entry name" value="PorP/SprF_Bacteroidetes"/>
</dbReference>
<name>A0A1X7LJK0_9BACT</name>
<keyword evidence="1" id="KW-0732">Signal</keyword>
<evidence type="ECO:0000313" key="3">
    <source>
        <dbReference type="Proteomes" id="UP000193804"/>
    </source>
</evidence>
<protein>
    <recommendedName>
        <fullName evidence="4">Type IX secretion system membrane protein, PorP/SprF family</fullName>
    </recommendedName>
</protein>
<proteinExistence type="predicted"/>
<dbReference type="RefSeq" id="WP_139828123.1">
    <property type="nucleotide sequence ID" value="NZ_FXAW01000019.1"/>
</dbReference>
<feature type="signal peptide" evidence="1">
    <location>
        <begin position="1"/>
        <end position="21"/>
    </location>
</feature>
<keyword evidence="3" id="KW-1185">Reference proteome</keyword>
<accession>A0A1X7LJK0</accession>
<dbReference type="Proteomes" id="UP000193804">
    <property type="component" value="Unassembled WGS sequence"/>
</dbReference>
<gene>
    <name evidence="2" type="ORF">SAMN05661096_04116</name>
</gene>
<sequence length="54" mass="6177">MKKIYRLLFVFIACCSFNVSAQLDPLYNQYFFNQAMINPAYTGVNDVFNATAIS</sequence>
<dbReference type="EMBL" id="FXAW01000019">
    <property type="protein sequence ID" value="SMG53965.1"/>
    <property type="molecule type" value="Genomic_DNA"/>
</dbReference>
<feature type="non-terminal residue" evidence="2">
    <location>
        <position position="54"/>
    </location>
</feature>
<evidence type="ECO:0000256" key="1">
    <source>
        <dbReference type="SAM" id="SignalP"/>
    </source>
</evidence>
<dbReference type="Pfam" id="PF11751">
    <property type="entry name" value="PorP_SprF"/>
    <property type="match status" value="1"/>
</dbReference>
<dbReference type="OrthoDB" id="1114455at2"/>
<reference evidence="3" key="1">
    <citation type="submission" date="2017-04" db="EMBL/GenBank/DDBJ databases">
        <authorList>
            <person name="Varghese N."/>
            <person name="Submissions S."/>
        </authorList>
    </citation>
    <scope>NUCLEOTIDE SEQUENCE [LARGE SCALE GENOMIC DNA]</scope>
    <source>
        <strain evidence="3">DSM 4125</strain>
    </source>
</reference>
<evidence type="ECO:0000313" key="2">
    <source>
        <dbReference type="EMBL" id="SMG53965.1"/>
    </source>
</evidence>
<feature type="chain" id="PRO_5012575498" description="Type IX secretion system membrane protein, PorP/SprF family" evidence="1">
    <location>
        <begin position="22"/>
        <end position="54"/>
    </location>
</feature>
<evidence type="ECO:0008006" key="4">
    <source>
        <dbReference type="Google" id="ProtNLM"/>
    </source>
</evidence>
<dbReference type="AlphaFoldDB" id="A0A1X7LJK0"/>
<organism evidence="2 3">
    <name type="scientific">Marivirga sericea</name>
    <dbReference type="NCBI Taxonomy" id="1028"/>
    <lineage>
        <taxon>Bacteria</taxon>
        <taxon>Pseudomonadati</taxon>
        <taxon>Bacteroidota</taxon>
        <taxon>Cytophagia</taxon>
        <taxon>Cytophagales</taxon>
        <taxon>Marivirgaceae</taxon>
        <taxon>Marivirga</taxon>
    </lineage>
</organism>